<dbReference type="Pfam" id="PF02698">
    <property type="entry name" value="DUF218"/>
    <property type="match status" value="1"/>
</dbReference>
<dbReference type="PANTHER" id="PTHR30336">
    <property type="entry name" value="INNER MEMBRANE PROTEIN, PROBABLE PERMEASE"/>
    <property type="match status" value="1"/>
</dbReference>
<comment type="function">
    <text evidence="7">Participates in the barrier function of the cell envelope.</text>
</comment>
<dbReference type="CDD" id="cd06259">
    <property type="entry name" value="YdcF-like"/>
    <property type="match status" value="1"/>
</dbReference>
<evidence type="ECO:0000256" key="6">
    <source>
        <dbReference type="ARBA" id="ARBA00023136"/>
    </source>
</evidence>
<dbReference type="RefSeq" id="WP_344928833.1">
    <property type="nucleotide sequence ID" value="NZ_BAABCW010000013.1"/>
</dbReference>
<comment type="subcellular location">
    <subcellularLocation>
        <location evidence="1">Cell inner membrane</location>
        <topology evidence="1">Single-pass membrane protein</topology>
    </subcellularLocation>
</comment>
<comment type="caution">
    <text evidence="10">The sequence shown here is derived from an EMBL/GenBank/DDBJ whole genome shotgun (WGS) entry which is preliminary data.</text>
</comment>
<reference evidence="11" key="1">
    <citation type="journal article" date="2019" name="Int. J. Syst. Evol. Microbiol.">
        <title>The Global Catalogue of Microorganisms (GCM) 10K type strain sequencing project: providing services to taxonomists for standard genome sequencing and annotation.</title>
        <authorList>
            <consortium name="The Broad Institute Genomics Platform"/>
            <consortium name="The Broad Institute Genome Sequencing Center for Infectious Disease"/>
            <person name="Wu L."/>
            <person name="Ma J."/>
        </authorList>
    </citation>
    <scope>NUCLEOTIDE SEQUENCE [LARGE SCALE GENOMIC DNA]</scope>
    <source>
        <strain evidence="11">JCM 17106</strain>
    </source>
</reference>
<dbReference type="Proteomes" id="UP001500459">
    <property type="component" value="Unassembled WGS sequence"/>
</dbReference>
<evidence type="ECO:0000313" key="11">
    <source>
        <dbReference type="Proteomes" id="UP001500459"/>
    </source>
</evidence>
<sequence>MNNLRRNKNRIGWLLILSILVILINHKLIEYQTTDLIFSDYTKIPQTEFALFLGTPKYLPNGDTNNYYKNRINSITRLYTNGIIRKIIISADTLNKYRENEVDLIKLDLIENGVQETDLILDTYGNRTWNSVINLEKISTKNAFIIVSQRFHLERALYIARKKDINAIGFKAKGSMSTKLWIREVLARVKMQIDILFNGTI</sequence>
<accession>A0ABP6UN71</accession>
<proteinExistence type="predicted"/>
<keyword evidence="3" id="KW-0997">Cell inner membrane</keyword>
<evidence type="ECO:0000256" key="1">
    <source>
        <dbReference type="ARBA" id="ARBA00004377"/>
    </source>
</evidence>
<keyword evidence="11" id="KW-1185">Reference proteome</keyword>
<dbReference type="InterPro" id="IPR003848">
    <property type="entry name" value="DUF218"/>
</dbReference>
<evidence type="ECO:0000256" key="2">
    <source>
        <dbReference type="ARBA" id="ARBA00022475"/>
    </source>
</evidence>
<organism evidence="10 11">
    <name type="scientific">Aquimarina addita</name>
    <dbReference type="NCBI Taxonomy" id="870485"/>
    <lineage>
        <taxon>Bacteria</taxon>
        <taxon>Pseudomonadati</taxon>
        <taxon>Bacteroidota</taxon>
        <taxon>Flavobacteriia</taxon>
        <taxon>Flavobacteriales</taxon>
        <taxon>Flavobacteriaceae</taxon>
        <taxon>Aquimarina</taxon>
    </lineage>
</organism>
<feature type="domain" description="DUF218" evidence="9">
    <location>
        <begin position="66"/>
        <end position="186"/>
    </location>
</feature>
<evidence type="ECO:0000259" key="9">
    <source>
        <dbReference type="Pfam" id="PF02698"/>
    </source>
</evidence>
<keyword evidence="5 8" id="KW-1133">Transmembrane helix</keyword>
<evidence type="ECO:0000256" key="4">
    <source>
        <dbReference type="ARBA" id="ARBA00022692"/>
    </source>
</evidence>
<keyword evidence="4 8" id="KW-0812">Transmembrane</keyword>
<keyword evidence="2" id="KW-1003">Cell membrane</keyword>
<evidence type="ECO:0000313" key="10">
    <source>
        <dbReference type="EMBL" id="GAA3514175.1"/>
    </source>
</evidence>
<keyword evidence="6 8" id="KW-0472">Membrane</keyword>
<evidence type="ECO:0000256" key="3">
    <source>
        <dbReference type="ARBA" id="ARBA00022519"/>
    </source>
</evidence>
<dbReference type="PANTHER" id="PTHR30336:SF0">
    <property type="entry name" value="PROTEIN SANA"/>
    <property type="match status" value="1"/>
</dbReference>
<evidence type="ECO:0000256" key="5">
    <source>
        <dbReference type="ARBA" id="ARBA00022989"/>
    </source>
</evidence>
<dbReference type="InterPro" id="IPR051599">
    <property type="entry name" value="Cell_Envelope_Assoc"/>
</dbReference>
<dbReference type="EMBL" id="BAABCW010000013">
    <property type="protein sequence ID" value="GAA3514175.1"/>
    <property type="molecule type" value="Genomic_DNA"/>
</dbReference>
<protein>
    <submittedName>
        <fullName evidence="10">ElyC/SanA/YdcF family protein</fullName>
    </submittedName>
</protein>
<feature type="transmembrane region" description="Helical" evidence="8">
    <location>
        <begin position="12"/>
        <end position="29"/>
    </location>
</feature>
<evidence type="ECO:0000256" key="8">
    <source>
        <dbReference type="SAM" id="Phobius"/>
    </source>
</evidence>
<gene>
    <name evidence="10" type="ORF">GCM10022393_30110</name>
</gene>
<name>A0ABP6UN71_9FLAO</name>
<evidence type="ECO:0000256" key="7">
    <source>
        <dbReference type="ARBA" id="ARBA00037355"/>
    </source>
</evidence>